<gene>
    <name evidence="2" type="ORF">NPIL_187961</name>
</gene>
<proteinExistence type="predicted"/>
<protein>
    <recommendedName>
        <fullName evidence="1">F5/8 type C domain-containing protein</fullName>
    </recommendedName>
</protein>
<dbReference type="Proteomes" id="UP000887013">
    <property type="component" value="Unassembled WGS sequence"/>
</dbReference>
<dbReference type="EMBL" id="BMAW01128941">
    <property type="protein sequence ID" value="GFU28118.1"/>
    <property type="molecule type" value="Genomic_DNA"/>
</dbReference>
<dbReference type="AlphaFoldDB" id="A0A8X6QI76"/>
<name>A0A8X6QI76_NEPPI</name>
<evidence type="ECO:0000313" key="3">
    <source>
        <dbReference type="Proteomes" id="UP000887013"/>
    </source>
</evidence>
<accession>A0A8X6QI76</accession>
<dbReference type="InterPro" id="IPR000421">
    <property type="entry name" value="FA58C"/>
</dbReference>
<sequence length="144" mass="16285">MRVGSKKRDTAVWFRMRYAFTVPAGLLQVRVCRAAGCARFSGRNSARCRAETLPVRSRRDAGRITLLRSRGCTSLRFIWHICGADSLALSTVCRILHLPPYVSVTDSLDQLQSVGFQLLPSSNLTFGWYDEFSNSRGRWVKIDL</sequence>
<dbReference type="PROSITE" id="PS50022">
    <property type="entry name" value="FA58C_3"/>
    <property type="match status" value="1"/>
</dbReference>
<comment type="caution">
    <text evidence="2">The sequence shown here is derived from an EMBL/GenBank/DDBJ whole genome shotgun (WGS) entry which is preliminary data.</text>
</comment>
<evidence type="ECO:0000313" key="2">
    <source>
        <dbReference type="EMBL" id="GFU28118.1"/>
    </source>
</evidence>
<evidence type="ECO:0000259" key="1">
    <source>
        <dbReference type="PROSITE" id="PS50022"/>
    </source>
</evidence>
<organism evidence="2 3">
    <name type="scientific">Nephila pilipes</name>
    <name type="common">Giant wood spider</name>
    <name type="synonym">Nephila maculata</name>
    <dbReference type="NCBI Taxonomy" id="299642"/>
    <lineage>
        <taxon>Eukaryota</taxon>
        <taxon>Metazoa</taxon>
        <taxon>Ecdysozoa</taxon>
        <taxon>Arthropoda</taxon>
        <taxon>Chelicerata</taxon>
        <taxon>Arachnida</taxon>
        <taxon>Araneae</taxon>
        <taxon>Araneomorphae</taxon>
        <taxon>Entelegynae</taxon>
        <taxon>Araneoidea</taxon>
        <taxon>Nephilidae</taxon>
        <taxon>Nephila</taxon>
    </lineage>
</organism>
<feature type="domain" description="F5/8 type C" evidence="1">
    <location>
        <begin position="82"/>
        <end position="144"/>
    </location>
</feature>
<reference evidence="2" key="1">
    <citation type="submission" date="2020-08" db="EMBL/GenBank/DDBJ databases">
        <title>Multicomponent nature underlies the extraordinary mechanical properties of spider dragline silk.</title>
        <authorList>
            <person name="Kono N."/>
            <person name="Nakamura H."/>
            <person name="Mori M."/>
            <person name="Yoshida Y."/>
            <person name="Ohtoshi R."/>
            <person name="Malay A.D."/>
            <person name="Moran D.A.P."/>
            <person name="Tomita M."/>
            <person name="Numata K."/>
            <person name="Arakawa K."/>
        </authorList>
    </citation>
    <scope>NUCLEOTIDE SEQUENCE</scope>
</reference>
<keyword evidence="3" id="KW-1185">Reference proteome</keyword>